<keyword evidence="3" id="KW-1185">Reference proteome</keyword>
<organism evidence="2 3">
    <name type="scientific">Limimonas halophila</name>
    <dbReference type="NCBI Taxonomy" id="1082479"/>
    <lineage>
        <taxon>Bacteria</taxon>
        <taxon>Pseudomonadati</taxon>
        <taxon>Pseudomonadota</taxon>
        <taxon>Alphaproteobacteria</taxon>
        <taxon>Rhodospirillales</taxon>
        <taxon>Rhodovibrionaceae</taxon>
        <taxon>Limimonas</taxon>
    </lineage>
</organism>
<dbReference type="InterPro" id="IPR002716">
    <property type="entry name" value="PIN_dom"/>
</dbReference>
<dbReference type="RefSeq" id="WP_090018136.1">
    <property type="nucleotide sequence ID" value="NZ_FNCE01000001.1"/>
</dbReference>
<reference evidence="2 3" key="1">
    <citation type="submission" date="2016-10" db="EMBL/GenBank/DDBJ databases">
        <authorList>
            <person name="de Groot N.N."/>
        </authorList>
    </citation>
    <scope>NUCLEOTIDE SEQUENCE [LARGE SCALE GENOMIC DNA]</scope>
    <source>
        <strain evidence="2 3">DSM 25584</strain>
    </source>
</reference>
<dbReference type="NCBIfam" id="TIGR00305">
    <property type="entry name" value="putative toxin-antitoxin system toxin component, PIN family"/>
    <property type="match status" value="1"/>
</dbReference>
<evidence type="ECO:0000313" key="3">
    <source>
        <dbReference type="Proteomes" id="UP000199415"/>
    </source>
</evidence>
<protein>
    <submittedName>
        <fullName evidence="2">Putative toxin-antitoxin system toxin component, PIN family</fullName>
    </submittedName>
</protein>
<gene>
    <name evidence="2" type="ORF">SAMN05216241_10166</name>
</gene>
<accession>A0A1G7L0I9</accession>
<evidence type="ECO:0000259" key="1">
    <source>
        <dbReference type="Pfam" id="PF13470"/>
    </source>
</evidence>
<proteinExistence type="predicted"/>
<dbReference type="SUPFAM" id="SSF88723">
    <property type="entry name" value="PIN domain-like"/>
    <property type="match status" value="1"/>
</dbReference>
<feature type="domain" description="PIN" evidence="1">
    <location>
        <begin position="4"/>
        <end position="114"/>
    </location>
</feature>
<dbReference type="EMBL" id="FNCE01000001">
    <property type="protein sequence ID" value="SDF42834.1"/>
    <property type="molecule type" value="Genomic_DNA"/>
</dbReference>
<dbReference type="InterPro" id="IPR029060">
    <property type="entry name" value="PIN-like_dom_sf"/>
</dbReference>
<dbReference type="STRING" id="1082479.SAMN05216241_10166"/>
<dbReference type="CDD" id="cd09854">
    <property type="entry name" value="PIN_VapC-like"/>
    <property type="match status" value="1"/>
</dbReference>
<dbReference type="PANTHER" id="PTHR34610:SF3">
    <property type="entry name" value="SSL7007 PROTEIN"/>
    <property type="match status" value="1"/>
</dbReference>
<name>A0A1G7L0I9_9PROT</name>
<dbReference type="Pfam" id="PF13470">
    <property type="entry name" value="PIN_3"/>
    <property type="match status" value="1"/>
</dbReference>
<dbReference type="OrthoDB" id="5243920at2"/>
<sequence length="139" mass="15337">MADIVLDTNVVVAGLRAGGGRSREVLRRAIDGRDVPLFGTTLWLEYEAVLSRQDMDTGTTRAEREAVLAALAAAGRWVHIFYRWRPNLPDEADNHLVELAMAGTASYIVTWNVRDVGGGDLHVPNVHVRTPRTYLEAVS</sequence>
<dbReference type="AlphaFoldDB" id="A0A1G7L0I9"/>
<evidence type="ECO:0000313" key="2">
    <source>
        <dbReference type="EMBL" id="SDF42834.1"/>
    </source>
</evidence>
<dbReference type="PANTHER" id="PTHR34610">
    <property type="entry name" value="SSL7007 PROTEIN"/>
    <property type="match status" value="1"/>
</dbReference>
<dbReference type="Proteomes" id="UP000199415">
    <property type="component" value="Unassembled WGS sequence"/>
</dbReference>
<dbReference type="InterPro" id="IPR002850">
    <property type="entry name" value="PIN_toxin-like"/>
</dbReference>